<accession>A0AC60Q9Q4</accession>
<name>A0AC60Q9Q4_IXOPE</name>
<evidence type="ECO:0000313" key="1">
    <source>
        <dbReference type="EMBL" id="KAG0430708.1"/>
    </source>
</evidence>
<dbReference type="EMBL" id="JABSTQ010009298">
    <property type="protein sequence ID" value="KAG0430708.1"/>
    <property type="molecule type" value="Genomic_DNA"/>
</dbReference>
<protein>
    <submittedName>
        <fullName evidence="1">Uncharacterized protein</fullName>
    </submittedName>
</protein>
<dbReference type="Proteomes" id="UP000805193">
    <property type="component" value="Unassembled WGS sequence"/>
</dbReference>
<sequence length="161" mass="18384">MSGHTAFDPNCETKISTDAKLQRRAQAMTQTKSKATNVASASPWKTMATALHNQGTLRGRTSFHQNRFSPLQDLNDTKKGLTTTNCTTYKQDLPNANANMAPRTSSTNKTSIEAKENQLKELERHVAQLKAEIEKDKQEEERRNSIYDCNKNLKMHYYYKR</sequence>
<reference evidence="1 2" key="1">
    <citation type="journal article" date="2020" name="Cell">
        <title>Large-Scale Comparative Analyses of Tick Genomes Elucidate Their Genetic Diversity and Vector Capacities.</title>
        <authorList>
            <consortium name="Tick Genome and Microbiome Consortium (TIGMIC)"/>
            <person name="Jia N."/>
            <person name="Wang J."/>
            <person name="Shi W."/>
            <person name="Du L."/>
            <person name="Sun Y."/>
            <person name="Zhan W."/>
            <person name="Jiang J.F."/>
            <person name="Wang Q."/>
            <person name="Zhang B."/>
            <person name="Ji P."/>
            <person name="Bell-Sakyi L."/>
            <person name="Cui X.M."/>
            <person name="Yuan T.T."/>
            <person name="Jiang B.G."/>
            <person name="Yang W.F."/>
            <person name="Lam T.T."/>
            <person name="Chang Q.C."/>
            <person name="Ding S.J."/>
            <person name="Wang X.J."/>
            <person name="Zhu J.G."/>
            <person name="Ruan X.D."/>
            <person name="Zhao L."/>
            <person name="Wei J.T."/>
            <person name="Ye R.Z."/>
            <person name="Que T.C."/>
            <person name="Du C.H."/>
            <person name="Zhou Y.H."/>
            <person name="Cheng J.X."/>
            <person name="Dai P.F."/>
            <person name="Guo W.B."/>
            <person name="Han X.H."/>
            <person name="Huang E.J."/>
            <person name="Li L.F."/>
            <person name="Wei W."/>
            <person name="Gao Y.C."/>
            <person name="Liu J.Z."/>
            <person name="Shao H.Z."/>
            <person name="Wang X."/>
            <person name="Wang C.C."/>
            <person name="Yang T.C."/>
            <person name="Huo Q.B."/>
            <person name="Li W."/>
            <person name="Chen H.Y."/>
            <person name="Chen S.E."/>
            <person name="Zhou L.G."/>
            <person name="Ni X.B."/>
            <person name="Tian J.H."/>
            <person name="Sheng Y."/>
            <person name="Liu T."/>
            <person name="Pan Y.S."/>
            <person name="Xia L.Y."/>
            <person name="Li J."/>
            <person name="Zhao F."/>
            <person name="Cao W.C."/>
        </authorList>
    </citation>
    <scope>NUCLEOTIDE SEQUENCE [LARGE SCALE GENOMIC DNA]</scope>
    <source>
        <strain evidence="1">Iper-2018</strain>
    </source>
</reference>
<keyword evidence="2" id="KW-1185">Reference proteome</keyword>
<evidence type="ECO:0000313" key="2">
    <source>
        <dbReference type="Proteomes" id="UP000805193"/>
    </source>
</evidence>
<gene>
    <name evidence="1" type="ORF">HPB47_022446</name>
</gene>
<comment type="caution">
    <text evidence="1">The sequence shown here is derived from an EMBL/GenBank/DDBJ whole genome shotgun (WGS) entry which is preliminary data.</text>
</comment>
<organism evidence="1 2">
    <name type="scientific">Ixodes persulcatus</name>
    <name type="common">Taiga tick</name>
    <dbReference type="NCBI Taxonomy" id="34615"/>
    <lineage>
        <taxon>Eukaryota</taxon>
        <taxon>Metazoa</taxon>
        <taxon>Ecdysozoa</taxon>
        <taxon>Arthropoda</taxon>
        <taxon>Chelicerata</taxon>
        <taxon>Arachnida</taxon>
        <taxon>Acari</taxon>
        <taxon>Parasitiformes</taxon>
        <taxon>Ixodida</taxon>
        <taxon>Ixodoidea</taxon>
        <taxon>Ixodidae</taxon>
        <taxon>Ixodinae</taxon>
        <taxon>Ixodes</taxon>
    </lineage>
</organism>
<proteinExistence type="predicted"/>